<name>A0A0H5RSL5_9EUKA</name>
<protein>
    <submittedName>
        <fullName evidence="2">Uncharacterized protein</fullName>
    </submittedName>
</protein>
<feature type="transmembrane region" description="Helical" evidence="1">
    <location>
        <begin position="197"/>
        <end position="218"/>
    </location>
</feature>
<proteinExistence type="predicted"/>
<keyword evidence="1" id="KW-0812">Transmembrane</keyword>
<keyword evidence="1" id="KW-0472">Membrane</keyword>
<sequence>MQTPKTGIVERIRLQLSQQTDWNATDKWKLDSPIEEGKVLKIIRELAYKPEEAIELQHVSPWTRRKVYLYDTETGTFTLSDETVSDENHEWSGNDGEEWMEFDKDVESSFHDKTGYELNARKTEHEAPQKSGLEVSNEAGFISKMVNNVVLNNPQKLSATEVKDRPSKDAPTESNIRSAAGNRLTAIQRKELQYRRIGNIIIGVVCVTFLALIFSGRFEPRKYTS</sequence>
<evidence type="ECO:0000256" key="1">
    <source>
        <dbReference type="SAM" id="Phobius"/>
    </source>
</evidence>
<dbReference type="AlphaFoldDB" id="A0A0H5RSL5"/>
<keyword evidence="1" id="KW-1133">Transmembrane helix</keyword>
<evidence type="ECO:0000313" key="2">
    <source>
        <dbReference type="EMBL" id="CRZ11734.1"/>
    </source>
</evidence>
<accession>A0A0H5RSL5</accession>
<dbReference type="EMBL" id="HACM01011292">
    <property type="protein sequence ID" value="CRZ11734.1"/>
    <property type="molecule type" value="Transcribed_RNA"/>
</dbReference>
<reference evidence="2" key="1">
    <citation type="submission" date="2015-04" db="EMBL/GenBank/DDBJ databases">
        <title>The genome sequence of the plant pathogenic Rhizarian Plasmodiophora brassicae reveals insights in its biotrophic life cycle and the origin of chitin synthesis.</title>
        <authorList>
            <person name="Schwelm A."/>
            <person name="Fogelqvist J."/>
            <person name="Knaust A."/>
            <person name="Julke S."/>
            <person name="Lilja T."/>
            <person name="Dhandapani V."/>
            <person name="Bonilla-Rosso G."/>
            <person name="Karlsson M."/>
            <person name="Shevchenko A."/>
            <person name="Choi S.R."/>
            <person name="Kim H.G."/>
            <person name="Park J.Y."/>
            <person name="Lim Y.P."/>
            <person name="Ludwig-Muller J."/>
            <person name="Dixelius C."/>
        </authorList>
    </citation>
    <scope>NUCLEOTIDE SEQUENCE</scope>
    <source>
        <tissue evidence="2">Potato root galls</tissue>
    </source>
</reference>
<organism evidence="2">
    <name type="scientific">Spongospora subterranea</name>
    <dbReference type="NCBI Taxonomy" id="70186"/>
    <lineage>
        <taxon>Eukaryota</taxon>
        <taxon>Sar</taxon>
        <taxon>Rhizaria</taxon>
        <taxon>Endomyxa</taxon>
        <taxon>Phytomyxea</taxon>
        <taxon>Plasmodiophorida</taxon>
        <taxon>Plasmodiophoridae</taxon>
        <taxon>Spongospora</taxon>
    </lineage>
</organism>